<organism evidence="1 2">
    <name type="scientific">Caerostris darwini</name>
    <dbReference type="NCBI Taxonomy" id="1538125"/>
    <lineage>
        <taxon>Eukaryota</taxon>
        <taxon>Metazoa</taxon>
        <taxon>Ecdysozoa</taxon>
        <taxon>Arthropoda</taxon>
        <taxon>Chelicerata</taxon>
        <taxon>Arachnida</taxon>
        <taxon>Araneae</taxon>
        <taxon>Araneomorphae</taxon>
        <taxon>Entelegynae</taxon>
        <taxon>Araneoidea</taxon>
        <taxon>Araneidae</taxon>
        <taxon>Caerostris</taxon>
    </lineage>
</organism>
<sequence length="89" mass="9940">MRCIKHDSSRLRDLSSHRARNMAKNTSHPRGVFAHPTAATLAGFIMQLPRHQESGRRLLRILACHSLRERVAAQVCPGLLPGEVHGRKA</sequence>
<dbReference type="AlphaFoldDB" id="A0AAV4UFX5"/>
<evidence type="ECO:0000313" key="1">
    <source>
        <dbReference type="EMBL" id="GIY56539.1"/>
    </source>
</evidence>
<dbReference type="EMBL" id="BPLQ01011204">
    <property type="protein sequence ID" value="GIY56539.1"/>
    <property type="molecule type" value="Genomic_DNA"/>
</dbReference>
<comment type="caution">
    <text evidence="1">The sequence shown here is derived from an EMBL/GenBank/DDBJ whole genome shotgun (WGS) entry which is preliminary data.</text>
</comment>
<proteinExistence type="predicted"/>
<gene>
    <name evidence="1" type="ORF">CDAR_220331</name>
</gene>
<protein>
    <submittedName>
        <fullName evidence="1">Uncharacterized protein</fullName>
    </submittedName>
</protein>
<dbReference type="Proteomes" id="UP001054837">
    <property type="component" value="Unassembled WGS sequence"/>
</dbReference>
<evidence type="ECO:0000313" key="2">
    <source>
        <dbReference type="Proteomes" id="UP001054837"/>
    </source>
</evidence>
<reference evidence="1 2" key="1">
    <citation type="submission" date="2021-06" db="EMBL/GenBank/DDBJ databases">
        <title>Caerostris darwini draft genome.</title>
        <authorList>
            <person name="Kono N."/>
            <person name="Arakawa K."/>
        </authorList>
    </citation>
    <scope>NUCLEOTIDE SEQUENCE [LARGE SCALE GENOMIC DNA]</scope>
</reference>
<name>A0AAV4UFX5_9ARAC</name>
<keyword evidence="2" id="KW-1185">Reference proteome</keyword>
<accession>A0AAV4UFX5</accession>